<proteinExistence type="predicted"/>
<gene>
    <name evidence="2" type="ORF">E7Z74_08035</name>
</gene>
<dbReference type="PANTHER" id="PTHR30231:SF41">
    <property type="entry name" value="DNA POLYMERASE III SUBUNIT EPSILON"/>
    <property type="match status" value="1"/>
</dbReference>
<dbReference type="Gene3D" id="3.30.420.10">
    <property type="entry name" value="Ribonuclease H-like superfamily/Ribonuclease H"/>
    <property type="match status" value="1"/>
</dbReference>
<dbReference type="EMBL" id="SUTF01000010">
    <property type="protein sequence ID" value="MBE6511190.1"/>
    <property type="molecule type" value="Genomic_DNA"/>
</dbReference>
<keyword evidence="2" id="KW-0378">Hydrolase</keyword>
<keyword evidence="2" id="KW-0540">Nuclease</keyword>
<dbReference type="SUPFAM" id="SSF53098">
    <property type="entry name" value="Ribonuclease H-like"/>
    <property type="match status" value="1"/>
</dbReference>
<dbReference type="InterPro" id="IPR013520">
    <property type="entry name" value="Ribonucl_H"/>
</dbReference>
<sequence>MKIIFFDTETTGLDCVNSRIIELAMFTLEDGEITEEYDKFIKINEPLPPKITQITSITDEMLNKEGVSEDIIAQDLKERLTKNTLMIAHNTHFDLSFIYYLLKRHFGDEADEIVSNLDWLDTVTVFKDRKAYPHKLIDAVHYYNIEEVNFHRAIDDTKALYEVTKALKNERDDLSEYINIFGYNPKYGVNGMRFSFIEYKAQYYSNYLRPSDEILPRK</sequence>
<evidence type="ECO:0000313" key="3">
    <source>
        <dbReference type="Proteomes" id="UP000713479"/>
    </source>
</evidence>
<name>A0A8T3VMP2_9EURY</name>
<reference evidence="2" key="1">
    <citation type="submission" date="2019-04" db="EMBL/GenBank/DDBJ databases">
        <title>Evolution of Biomass-Degrading Anaerobic Consortia Revealed by Metagenomics.</title>
        <authorList>
            <person name="Peng X."/>
        </authorList>
    </citation>
    <scope>NUCLEOTIDE SEQUENCE</scope>
    <source>
        <strain evidence="2">SIG13</strain>
    </source>
</reference>
<dbReference type="InterPro" id="IPR012337">
    <property type="entry name" value="RNaseH-like_sf"/>
</dbReference>
<comment type="caution">
    <text evidence="2">The sequence shown here is derived from an EMBL/GenBank/DDBJ whole genome shotgun (WGS) entry which is preliminary data.</text>
</comment>
<dbReference type="Pfam" id="PF00929">
    <property type="entry name" value="RNase_T"/>
    <property type="match status" value="1"/>
</dbReference>
<dbReference type="GO" id="GO:0003676">
    <property type="term" value="F:nucleic acid binding"/>
    <property type="evidence" value="ECO:0007669"/>
    <property type="project" value="InterPro"/>
</dbReference>
<dbReference type="FunFam" id="3.30.420.10:FF:000045">
    <property type="entry name" value="3'-5' exonuclease DinG"/>
    <property type="match status" value="1"/>
</dbReference>
<dbReference type="SMART" id="SM00479">
    <property type="entry name" value="EXOIII"/>
    <property type="match status" value="1"/>
</dbReference>
<dbReference type="PANTHER" id="PTHR30231">
    <property type="entry name" value="DNA POLYMERASE III SUBUNIT EPSILON"/>
    <property type="match status" value="1"/>
</dbReference>
<dbReference type="GO" id="GO:0005829">
    <property type="term" value="C:cytosol"/>
    <property type="evidence" value="ECO:0007669"/>
    <property type="project" value="TreeGrafter"/>
</dbReference>
<feature type="domain" description="Exonuclease" evidence="1">
    <location>
        <begin position="2"/>
        <end position="173"/>
    </location>
</feature>
<accession>A0A8T3VMP2</accession>
<protein>
    <submittedName>
        <fullName evidence="2">3'-5' exonuclease</fullName>
    </submittedName>
</protein>
<evidence type="ECO:0000259" key="1">
    <source>
        <dbReference type="SMART" id="SM00479"/>
    </source>
</evidence>
<dbReference type="CDD" id="cd06127">
    <property type="entry name" value="DEDDh"/>
    <property type="match status" value="1"/>
</dbReference>
<evidence type="ECO:0000313" key="2">
    <source>
        <dbReference type="EMBL" id="MBE6511190.1"/>
    </source>
</evidence>
<dbReference type="Proteomes" id="UP000713479">
    <property type="component" value="Unassembled WGS sequence"/>
</dbReference>
<dbReference type="GO" id="GO:0045004">
    <property type="term" value="P:DNA replication proofreading"/>
    <property type="evidence" value="ECO:0007669"/>
    <property type="project" value="TreeGrafter"/>
</dbReference>
<dbReference type="InterPro" id="IPR036397">
    <property type="entry name" value="RNaseH_sf"/>
</dbReference>
<dbReference type="GO" id="GO:0008408">
    <property type="term" value="F:3'-5' exonuclease activity"/>
    <property type="evidence" value="ECO:0007669"/>
    <property type="project" value="TreeGrafter"/>
</dbReference>
<keyword evidence="2" id="KW-0269">Exonuclease</keyword>
<dbReference type="AlphaFoldDB" id="A0A8T3VMP2"/>
<organism evidence="2 3">
    <name type="scientific">Methanobrevibacter millerae</name>
    <dbReference type="NCBI Taxonomy" id="230361"/>
    <lineage>
        <taxon>Archaea</taxon>
        <taxon>Methanobacteriati</taxon>
        <taxon>Methanobacteriota</taxon>
        <taxon>Methanomada group</taxon>
        <taxon>Methanobacteria</taxon>
        <taxon>Methanobacteriales</taxon>
        <taxon>Methanobacteriaceae</taxon>
        <taxon>Methanobrevibacter</taxon>
    </lineage>
</organism>